<evidence type="ECO:0000256" key="3">
    <source>
        <dbReference type="ARBA" id="ARBA00023315"/>
    </source>
</evidence>
<dbReference type="Proteomes" id="UP000676310">
    <property type="component" value="Unassembled WGS sequence"/>
</dbReference>
<evidence type="ECO:0000256" key="1">
    <source>
        <dbReference type="ARBA" id="ARBA00008655"/>
    </source>
</evidence>
<evidence type="ECO:0000256" key="6">
    <source>
        <dbReference type="SAM" id="Phobius"/>
    </source>
</evidence>
<dbReference type="EC" id="2.3.1.51" evidence="4"/>
<comment type="domain">
    <text evidence="4">The HXXXXD motif is essential for acyltransferase activity and may constitute the binding site for the phosphate moiety of the glycerol-3-phosphate.</text>
</comment>
<dbReference type="SUPFAM" id="SSF69593">
    <property type="entry name" value="Glycerol-3-phosphate (1)-acyltransferase"/>
    <property type="match status" value="1"/>
</dbReference>
<feature type="compositionally biased region" description="Basic and acidic residues" evidence="5">
    <location>
        <begin position="541"/>
        <end position="551"/>
    </location>
</feature>
<dbReference type="SMART" id="SM00563">
    <property type="entry name" value="PlsC"/>
    <property type="match status" value="1"/>
</dbReference>
<dbReference type="GO" id="GO:0016020">
    <property type="term" value="C:membrane"/>
    <property type="evidence" value="ECO:0007669"/>
    <property type="project" value="InterPro"/>
</dbReference>
<keyword evidence="6" id="KW-0472">Membrane</keyword>
<dbReference type="EMBL" id="CAJRGZ010000019">
    <property type="protein sequence ID" value="CAG5158900.1"/>
    <property type="molecule type" value="Genomic_DNA"/>
</dbReference>
<feature type="region of interest" description="Disordered" evidence="5">
    <location>
        <begin position="524"/>
        <end position="551"/>
    </location>
</feature>
<evidence type="ECO:0000313" key="8">
    <source>
        <dbReference type="EMBL" id="CAG5158900.1"/>
    </source>
</evidence>
<keyword evidence="6" id="KW-1133">Transmembrane helix</keyword>
<dbReference type="GO" id="GO:0006654">
    <property type="term" value="P:phosphatidic acid biosynthetic process"/>
    <property type="evidence" value="ECO:0007669"/>
    <property type="project" value="TreeGrafter"/>
</dbReference>
<evidence type="ECO:0000259" key="7">
    <source>
        <dbReference type="SMART" id="SM00563"/>
    </source>
</evidence>
<feature type="transmembrane region" description="Helical" evidence="6">
    <location>
        <begin position="202"/>
        <end position="221"/>
    </location>
</feature>
<dbReference type="GO" id="GO:0005783">
    <property type="term" value="C:endoplasmic reticulum"/>
    <property type="evidence" value="ECO:0007669"/>
    <property type="project" value="TreeGrafter"/>
</dbReference>
<keyword evidence="2 4" id="KW-0808">Transferase</keyword>
<dbReference type="NCBIfam" id="TIGR00530">
    <property type="entry name" value="AGP_acyltrn"/>
    <property type="match status" value="1"/>
</dbReference>
<keyword evidence="4" id="KW-1208">Phospholipid metabolism</keyword>
<dbReference type="CDD" id="cd07989">
    <property type="entry name" value="LPLAT_AGPAT-like"/>
    <property type="match status" value="1"/>
</dbReference>
<organism evidence="8 9">
    <name type="scientific">Alternaria atra</name>
    <dbReference type="NCBI Taxonomy" id="119953"/>
    <lineage>
        <taxon>Eukaryota</taxon>
        <taxon>Fungi</taxon>
        <taxon>Dikarya</taxon>
        <taxon>Ascomycota</taxon>
        <taxon>Pezizomycotina</taxon>
        <taxon>Dothideomycetes</taxon>
        <taxon>Pleosporomycetidae</taxon>
        <taxon>Pleosporales</taxon>
        <taxon>Pleosporineae</taxon>
        <taxon>Pleosporaceae</taxon>
        <taxon>Alternaria</taxon>
        <taxon>Alternaria sect. Ulocladioides</taxon>
    </lineage>
</organism>
<dbReference type="PANTHER" id="PTHR10434:SF11">
    <property type="entry name" value="1-ACYL-SN-GLYCEROL-3-PHOSPHATE ACYLTRANSFERASE"/>
    <property type="match status" value="1"/>
</dbReference>
<keyword evidence="4" id="KW-0443">Lipid metabolism</keyword>
<name>A0A8J2I803_9PLEO</name>
<evidence type="ECO:0000256" key="2">
    <source>
        <dbReference type="ARBA" id="ARBA00022679"/>
    </source>
</evidence>
<gene>
    <name evidence="8" type="ORF">ALTATR162_LOCUS5309</name>
</gene>
<dbReference type="OrthoDB" id="202234at2759"/>
<reference evidence="8" key="1">
    <citation type="submission" date="2021-05" db="EMBL/GenBank/DDBJ databases">
        <authorList>
            <person name="Stam R."/>
        </authorList>
    </citation>
    <scope>NUCLEOTIDE SEQUENCE</scope>
    <source>
        <strain evidence="8">CS162</strain>
    </source>
</reference>
<dbReference type="InterPro" id="IPR002123">
    <property type="entry name" value="Plipid/glycerol_acylTrfase"/>
</dbReference>
<feature type="transmembrane region" description="Helical" evidence="6">
    <location>
        <begin position="27"/>
        <end position="53"/>
    </location>
</feature>
<keyword evidence="9" id="KW-1185">Reference proteome</keyword>
<keyword evidence="4" id="KW-0444">Lipid biosynthesis</keyword>
<dbReference type="Pfam" id="PF01553">
    <property type="entry name" value="Acyltransferase"/>
    <property type="match status" value="1"/>
</dbReference>
<evidence type="ECO:0000313" key="9">
    <source>
        <dbReference type="Proteomes" id="UP000676310"/>
    </source>
</evidence>
<dbReference type="RefSeq" id="XP_043168863.1">
    <property type="nucleotide sequence ID" value="XM_043312928.1"/>
</dbReference>
<dbReference type="PANTHER" id="PTHR10434">
    <property type="entry name" value="1-ACYL-SN-GLYCEROL-3-PHOSPHATE ACYLTRANSFERASE"/>
    <property type="match status" value="1"/>
</dbReference>
<dbReference type="GeneID" id="67017073"/>
<dbReference type="GO" id="GO:0003841">
    <property type="term" value="F:1-acylglycerol-3-phosphate O-acyltransferase activity"/>
    <property type="evidence" value="ECO:0007669"/>
    <property type="project" value="UniProtKB-UniRule"/>
</dbReference>
<evidence type="ECO:0000256" key="4">
    <source>
        <dbReference type="RuleBase" id="RU361267"/>
    </source>
</evidence>
<accession>A0A8J2I803</accession>
<keyword evidence="4" id="KW-0594">Phospholipid biosynthesis</keyword>
<evidence type="ECO:0000256" key="5">
    <source>
        <dbReference type="SAM" id="MobiDB-lite"/>
    </source>
</evidence>
<comment type="catalytic activity">
    <reaction evidence="4">
        <text>a 1-acyl-sn-glycero-3-phosphate + an acyl-CoA = a 1,2-diacyl-sn-glycero-3-phosphate + CoA</text>
        <dbReference type="Rhea" id="RHEA:19709"/>
        <dbReference type="ChEBI" id="CHEBI:57287"/>
        <dbReference type="ChEBI" id="CHEBI:57970"/>
        <dbReference type="ChEBI" id="CHEBI:58342"/>
        <dbReference type="ChEBI" id="CHEBI:58608"/>
        <dbReference type="EC" id="2.3.1.51"/>
    </reaction>
</comment>
<comment type="similarity">
    <text evidence="1 4">Belongs to the 1-acyl-sn-glycerol-3-phosphate acyltransferase family.</text>
</comment>
<comment type="caution">
    <text evidence="8">The sequence shown here is derived from an EMBL/GenBank/DDBJ whole genome shotgun (WGS) entry which is preliminary data.</text>
</comment>
<feature type="transmembrane region" description="Helical" evidence="6">
    <location>
        <begin position="91"/>
        <end position="110"/>
    </location>
</feature>
<sequence length="551" mass="61121">MGIFQRSRAAPASQASVARRQGIHWPLFVPSAVLCALSITIFSLISSMVAWLLEQKHQVHTYRVDWPGNPTQINVEPKKLWTDQGHMSNGLAVYGFFLGVFGMLTAWRMTKTGQQARKSLSALAILLLLGTMFSLSAFIFVFVVTYQTTGQHIREPIALNSVGINYPYQTWTPETWFQAVLDLPLADGAQHAQIKSRVRSMVAWRWMLIPLLLVYMAALQTHLHLHTYALPSSLSPTRGFAMGWLIYLAMPAVLVIAMRLLSLVLPAKPAQLVSYYAFAISSFVLMLSCALYGTLVAIPLRMVGYGGLIQWTVGRAFKWCMWLGTGVTFRVTGSMKKEGGLSGEDALKDRPAVFVGNHQTELDVLMLGCMFPKYTSVTAKKSLKFVPLLGWFMALSRTVFIDRANRTSSRAAFDTAAHTMKTTRQNVFIFPEGTRSYASKPDLLPFKKGAFHLAVQAQVPIVPVVCGNYYHVLDVKGKRFTPGVVDVSVLPPIQTKGLGPEHVDGLVKKTRDAMMDELIRLSHVSGTGNGEPLPRTSALDGQERSELRKRN</sequence>
<feature type="transmembrane region" description="Helical" evidence="6">
    <location>
        <begin position="273"/>
        <end position="298"/>
    </location>
</feature>
<proteinExistence type="inferred from homology"/>
<feature type="domain" description="Phospholipid/glycerol acyltransferase" evidence="7">
    <location>
        <begin position="352"/>
        <end position="469"/>
    </location>
</feature>
<feature type="transmembrane region" description="Helical" evidence="6">
    <location>
        <begin position="241"/>
        <end position="261"/>
    </location>
</feature>
<dbReference type="AlphaFoldDB" id="A0A8J2I803"/>
<keyword evidence="3 4" id="KW-0012">Acyltransferase</keyword>
<protein>
    <recommendedName>
        <fullName evidence="4">1-acyl-sn-glycerol-3-phosphate acyltransferase</fullName>
        <ecNumber evidence="4">2.3.1.51</ecNumber>
    </recommendedName>
</protein>
<dbReference type="InterPro" id="IPR004552">
    <property type="entry name" value="AGP_acyltrans"/>
</dbReference>
<feature type="transmembrane region" description="Helical" evidence="6">
    <location>
        <begin position="122"/>
        <end position="144"/>
    </location>
</feature>
<keyword evidence="6" id="KW-0812">Transmembrane</keyword>